<gene>
    <name evidence="3" type="ORF">METZ01_LOCUS109488</name>
</gene>
<evidence type="ECO:0000256" key="1">
    <source>
        <dbReference type="ARBA" id="ARBA00023002"/>
    </source>
</evidence>
<name>A0A381WVV4_9ZZZZ</name>
<organism evidence="3">
    <name type="scientific">marine metagenome</name>
    <dbReference type="NCBI Taxonomy" id="408172"/>
    <lineage>
        <taxon>unclassified sequences</taxon>
        <taxon>metagenomes</taxon>
        <taxon>ecological metagenomes</taxon>
    </lineage>
</organism>
<dbReference type="Gene3D" id="3.20.20.30">
    <property type="entry name" value="Luciferase-like domain"/>
    <property type="match status" value="1"/>
</dbReference>
<dbReference type="InterPro" id="IPR050564">
    <property type="entry name" value="F420-G6PD/mer"/>
</dbReference>
<accession>A0A381WVV4</accession>
<evidence type="ECO:0000313" key="3">
    <source>
        <dbReference type="EMBL" id="SVA56634.1"/>
    </source>
</evidence>
<reference evidence="3" key="1">
    <citation type="submission" date="2018-05" db="EMBL/GenBank/DDBJ databases">
        <authorList>
            <person name="Lanie J.A."/>
            <person name="Ng W.-L."/>
            <person name="Kazmierczak K.M."/>
            <person name="Andrzejewski T.M."/>
            <person name="Davidsen T.M."/>
            <person name="Wayne K.J."/>
            <person name="Tettelin H."/>
            <person name="Glass J.I."/>
            <person name="Rusch D."/>
            <person name="Podicherti R."/>
            <person name="Tsui H.-C.T."/>
            <person name="Winkler M.E."/>
        </authorList>
    </citation>
    <scope>NUCLEOTIDE SEQUENCE</scope>
</reference>
<dbReference type="CDD" id="cd01097">
    <property type="entry name" value="Tetrahydromethanopterin_reductase"/>
    <property type="match status" value="1"/>
</dbReference>
<dbReference type="InterPro" id="IPR011251">
    <property type="entry name" value="Luciferase-like_dom"/>
</dbReference>
<protein>
    <recommendedName>
        <fullName evidence="2">Luciferase-like domain-containing protein</fullName>
    </recommendedName>
</protein>
<keyword evidence="1" id="KW-0560">Oxidoreductase</keyword>
<proteinExistence type="predicted"/>
<dbReference type="GO" id="GO:0016705">
    <property type="term" value="F:oxidoreductase activity, acting on paired donors, with incorporation or reduction of molecular oxygen"/>
    <property type="evidence" value="ECO:0007669"/>
    <property type="project" value="InterPro"/>
</dbReference>
<dbReference type="InterPro" id="IPR036661">
    <property type="entry name" value="Luciferase-like_sf"/>
</dbReference>
<dbReference type="AlphaFoldDB" id="A0A381WVV4"/>
<dbReference type="SUPFAM" id="SSF51679">
    <property type="entry name" value="Bacterial luciferase-like"/>
    <property type="match status" value="1"/>
</dbReference>
<dbReference type="Pfam" id="PF00296">
    <property type="entry name" value="Bac_luciferase"/>
    <property type="match status" value="1"/>
</dbReference>
<dbReference type="EMBL" id="UINC01013053">
    <property type="protein sequence ID" value="SVA56634.1"/>
    <property type="molecule type" value="Genomic_DNA"/>
</dbReference>
<evidence type="ECO:0000259" key="2">
    <source>
        <dbReference type="Pfam" id="PF00296"/>
    </source>
</evidence>
<dbReference type="PANTHER" id="PTHR43244">
    <property type="match status" value="1"/>
</dbReference>
<dbReference type="PANTHER" id="PTHR43244:SF1">
    <property type="entry name" value="5,10-METHYLENETETRAHYDROMETHANOPTERIN REDUCTASE"/>
    <property type="match status" value="1"/>
</dbReference>
<feature type="domain" description="Luciferase-like" evidence="2">
    <location>
        <begin position="14"/>
        <end position="317"/>
    </location>
</feature>
<sequence length="354" mass="38253">MEIGLGLDSTLHLSLDEQNQLCETAVELGFNSIWTPEGTGQDSYQICLRRWEAATNITPAGITTGIAVSPVIWRSPMAFAMAGGTVSQITNGKFIMGLGSGGIYRPGAMNSLGKSKISALSLMRDYVTIVRKLVNGETVSYRGKTETLLEEKLAIFPSPKTPIYLGALGPKMLSLAGELADGAALNWCNPEQVAWSREQIKLGAEKSNRDPSEIKISEYIRICVDDEDENRARIALAKATIGYALGPTVPTEKERQLGYRAHFERMGFSKELANLDQMRIKGASRDEIAEAFPTNILNTVGYFGSSEGAAKAFADLSKGLDNAIVRVVSSRPGNINGALDAMKACSPEKINQNL</sequence>